<evidence type="ECO:0000313" key="2">
    <source>
        <dbReference type="EMBL" id="KAK1697759.1"/>
    </source>
</evidence>
<dbReference type="GO" id="GO:0006952">
    <property type="term" value="P:defense response"/>
    <property type="evidence" value="ECO:0007669"/>
    <property type="project" value="UniProtKB-KW"/>
</dbReference>
<dbReference type="Pfam" id="PF00161">
    <property type="entry name" value="RIP"/>
    <property type="match status" value="1"/>
</dbReference>
<keyword evidence="1" id="KW-0652">Protein synthesis inhibitor</keyword>
<comment type="similarity">
    <text evidence="1">Belongs to the ribosome-inactivating protein family.</text>
</comment>
<keyword evidence="1" id="KW-0800">Toxin</keyword>
<dbReference type="GO" id="GO:0017148">
    <property type="term" value="P:negative regulation of translation"/>
    <property type="evidence" value="ECO:0007669"/>
    <property type="project" value="UniProtKB-KW"/>
</dbReference>
<sequence length="282" mass="31052">MGSGRDALRNLLVHVPPLTEGGRRSPVGAISFTYEVGKPTQYDRLQHSLFLLFKTTRTVETVPVMLKQTLPTAPPTWVLINLIGRTSLQKATLAVRSDNAYICGFNNTRGVWFAFPRFQRQLHGSIALPKTDKYGSLVPGGHTNLAMYHISESSVLNAVQFLSSYQGAGDKAYNNALGIHLARVIVVVSKAARFKPIYAMVQQGLLPRQEENRMSKDEAKLLVLWGDFSRSLIGLAKGGEWDQKKEYTKAGVSSAQDAIATLRLFLWPKGEELPPATGDNGI</sequence>
<reference evidence="2" key="1">
    <citation type="submission" date="2023-07" db="EMBL/GenBank/DDBJ databases">
        <title>A chromosome-level genome assembly of Lolium multiflorum.</title>
        <authorList>
            <person name="Chen Y."/>
            <person name="Copetti D."/>
            <person name="Kolliker R."/>
            <person name="Studer B."/>
        </authorList>
    </citation>
    <scope>NUCLEOTIDE SEQUENCE</scope>
    <source>
        <strain evidence="2">02402/16</strain>
        <tissue evidence="2">Leaf</tissue>
    </source>
</reference>
<gene>
    <name evidence="2" type="ORF">QYE76_014456</name>
</gene>
<protein>
    <recommendedName>
        <fullName evidence="1">rRNA N-glycosylase</fullName>
        <ecNumber evidence="1">3.2.2.22</ecNumber>
    </recommendedName>
</protein>
<proteinExistence type="inferred from homology"/>
<dbReference type="AlphaFoldDB" id="A0AAD8X8N3"/>
<evidence type="ECO:0000313" key="3">
    <source>
        <dbReference type="Proteomes" id="UP001231189"/>
    </source>
</evidence>
<dbReference type="InterPro" id="IPR016138">
    <property type="entry name" value="Ribosome_inactivat_prot_sub1"/>
</dbReference>
<dbReference type="EC" id="3.2.2.22" evidence="1"/>
<keyword evidence="1" id="KW-0378">Hydrolase</keyword>
<dbReference type="InterPro" id="IPR036041">
    <property type="entry name" value="Ribosome-inact_prot_sf"/>
</dbReference>
<dbReference type="Gene3D" id="3.40.420.10">
    <property type="entry name" value="Ricin (A subunit), domain 1"/>
    <property type="match status" value="1"/>
</dbReference>
<dbReference type="GO" id="GO:0090729">
    <property type="term" value="F:toxin activity"/>
    <property type="evidence" value="ECO:0007669"/>
    <property type="project" value="UniProtKB-KW"/>
</dbReference>
<name>A0AAD8X8N3_LOLMU</name>
<accession>A0AAD8X8N3</accession>
<comment type="caution">
    <text evidence="2">The sequence shown here is derived from an EMBL/GenBank/DDBJ whole genome shotgun (WGS) entry which is preliminary data.</text>
</comment>
<keyword evidence="1" id="KW-0611">Plant defense</keyword>
<keyword evidence="3" id="KW-1185">Reference proteome</keyword>
<dbReference type="Proteomes" id="UP001231189">
    <property type="component" value="Unassembled WGS sequence"/>
</dbReference>
<comment type="catalytic activity">
    <reaction evidence="1">
        <text>Endohydrolysis of the N-glycosidic bond at one specific adenosine on the 28S rRNA.</text>
        <dbReference type="EC" id="3.2.2.22"/>
    </reaction>
</comment>
<dbReference type="InterPro" id="IPR001574">
    <property type="entry name" value="Ribosome_inactivat_prot"/>
</dbReference>
<dbReference type="PANTHER" id="PTHR33453">
    <property type="match status" value="1"/>
</dbReference>
<organism evidence="2 3">
    <name type="scientific">Lolium multiflorum</name>
    <name type="common">Italian ryegrass</name>
    <name type="synonym">Lolium perenne subsp. multiflorum</name>
    <dbReference type="NCBI Taxonomy" id="4521"/>
    <lineage>
        <taxon>Eukaryota</taxon>
        <taxon>Viridiplantae</taxon>
        <taxon>Streptophyta</taxon>
        <taxon>Embryophyta</taxon>
        <taxon>Tracheophyta</taxon>
        <taxon>Spermatophyta</taxon>
        <taxon>Magnoliopsida</taxon>
        <taxon>Liliopsida</taxon>
        <taxon>Poales</taxon>
        <taxon>Poaceae</taxon>
        <taxon>BOP clade</taxon>
        <taxon>Pooideae</taxon>
        <taxon>Poodae</taxon>
        <taxon>Poeae</taxon>
        <taxon>Poeae Chloroplast Group 2 (Poeae type)</taxon>
        <taxon>Loliodinae</taxon>
        <taxon>Loliinae</taxon>
        <taxon>Lolium</taxon>
    </lineage>
</organism>
<dbReference type="GO" id="GO:0030598">
    <property type="term" value="F:rRNA N-glycosylase activity"/>
    <property type="evidence" value="ECO:0007669"/>
    <property type="project" value="UniProtKB-EC"/>
</dbReference>
<dbReference type="EMBL" id="JAUUTY010000001">
    <property type="protein sequence ID" value="KAK1697759.1"/>
    <property type="molecule type" value="Genomic_DNA"/>
</dbReference>
<dbReference type="SUPFAM" id="SSF56371">
    <property type="entry name" value="Ribosome inactivating proteins (RIP)"/>
    <property type="match status" value="1"/>
</dbReference>
<dbReference type="PANTHER" id="PTHR33453:SF40">
    <property type="entry name" value="RRNA N-GLYCOSYLASE"/>
    <property type="match status" value="1"/>
</dbReference>
<evidence type="ECO:0000256" key="1">
    <source>
        <dbReference type="RuleBase" id="RU004915"/>
    </source>
</evidence>